<accession>A0ABT5V6H2</accession>
<dbReference type="Proteomes" id="UP001219297">
    <property type="component" value="Unassembled WGS sequence"/>
</dbReference>
<name>A0ABT5V6H2_9ACTO</name>
<dbReference type="GeneID" id="83608526"/>
<reference evidence="2 3" key="1">
    <citation type="submission" date="2023-02" db="EMBL/GenBank/DDBJ databases">
        <title>Defining the Infant Male Urobiome and Moving Towards Mechanisms in Urobiome Research.</title>
        <authorList>
            <person name="Reasoner S."/>
            <person name="Flores V."/>
            <person name="Van Horn G."/>
            <person name="Morales G."/>
            <person name="Peard L."/>
            <person name="Abelson B."/>
            <person name="Manuel C."/>
            <person name="Lee J."/>
            <person name="Baker B."/>
            <person name="Williams T."/>
            <person name="Schmitz J."/>
            <person name="Clayton D."/>
            <person name="Hadjifrangiskou M."/>
        </authorList>
    </citation>
    <scope>NUCLEOTIDE SEQUENCE [LARGE SCALE GENOMIC DNA]</scope>
    <source>
        <strain evidence="2 3">AS1053</strain>
    </source>
</reference>
<keyword evidence="3" id="KW-1185">Reference proteome</keyword>
<sequence>MNTTADKDLIGLLGAGKLGTAIGRLAAEAGFPLAVSVRAGNPLYDLTLPTLLPTARLVPFEELARTADILILALPQPALASIDLSGVRGVVVDATNAWEATDGAAANGTSNTSAAPARHTTAALQARYTELAIVKSLNHAGYTELSAEARPHGAPARRTVGVVGDDAAARSRVAAFIDAIGFDPVELSAEHAPLLEPGGVAFGQRLELADWPVDIVAVPRERRG</sequence>
<comment type="caution">
    <text evidence="2">The sequence shown here is derived from an EMBL/GenBank/DDBJ whole genome shotgun (WGS) entry which is preliminary data.</text>
</comment>
<feature type="domain" description="Pyrroline-5-carboxylate reductase catalytic N-terminal" evidence="1">
    <location>
        <begin position="10"/>
        <end position="83"/>
    </location>
</feature>
<evidence type="ECO:0000313" key="3">
    <source>
        <dbReference type="Proteomes" id="UP001219297"/>
    </source>
</evidence>
<dbReference type="Pfam" id="PF03807">
    <property type="entry name" value="F420_oxidored"/>
    <property type="match status" value="1"/>
</dbReference>
<organism evidence="2 3">
    <name type="scientific">Actinotignum sanguinis</name>
    <dbReference type="NCBI Taxonomy" id="1445614"/>
    <lineage>
        <taxon>Bacteria</taxon>
        <taxon>Bacillati</taxon>
        <taxon>Actinomycetota</taxon>
        <taxon>Actinomycetes</taxon>
        <taxon>Actinomycetales</taxon>
        <taxon>Actinomycetaceae</taxon>
        <taxon>Actinotignum</taxon>
    </lineage>
</organism>
<dbReference type="EMBL" id="JARBHI010000011">
    <property type="protein sequence ID" value="MDE1656549.1"/>
    <property type="molecule type" value="Genomic_DNA"/>
</dbReference>
<dbReference type="InterPro" id="IPR036291">
    <property type="entry name" value="NAD(P)-bd_dom_sf"/>
</dbReference>
<evidence type="ECO:0000259" key="1">
    <source>
        <dbReference type="Pfam" id="PF03807"/>
    </source>
</evidence>
<gene>
    <name evidence="2" type="ORF">PWJ81_05635</name>
</gene>
<dbReference type="InterPro" id="IPR028939">
    <property type="entry name" value="P5C_Rdtase_cat_N"/>
</dbReference>
<dbReference type="RefSeq" id="WP_274732516.1">
    <property type="nucleotide sequence ID" value="NZ_CAMXYX010000022.1"/>
</dbReference>
<protein>
    <submittedName>
        <fullName evidence="2">NAD(P)-binding domain-containing protein</fullName>
    </submittedName>
</protein>
<dbReference type="Gene3D" id="3.40.50.720">
    <property type="entry name" value="NAD(P)-binding Rossmann-like Domain"/>
    <property type="match status" value="1"/>
</dbReference>
<dbReference type="SUPFAM" id="SSF51735">
    <property type="entry name" value="NAD(P)-binding Rossmann-fold domains"/>
    <property type="match status" value="1"/>
</dbReference>
<proteinExistence type="predicted"/>
<evidence type="ECO:0000313" key="2">
    <source>
        <dbReference type="EMBL" id="MDE1656549.1"/>
    </source>
</evidence>